<dbReference type="GO" id="GO:2000067">
    <property type="term" value="P:regulation of root morphogenesis"/>
    <property type="evidence" value="ECO:0007669"/>
    <property type="project" value="UniProtKB-ARBA"/>
</dbReference>
<dbReference type="AlphaFoldDB" id="A0AAD8WSG0"/>
<name>A0AAD8WSG0_LOLMU</name>
<comment type="similarity">
    <text evidence="7">Belongs to the SOSEKI family.</text>
</comment>
<dbReference type="GO" id="GO:0051301">
    <property type="term" value="P:cell division"/>
    <property type="evidence" value="ECO:0007669"/>
    <property type="project" value="UniProtKB-KW"/>
</dbReference>
<organism evidence="11 12">
    <name type="scientific">Lolium multiflorum</name>
    <name type="common">Italian ryegrass</name>
    <name type="synonym">Lolium perenne subsp. multiflorum</name>
    <dbReference type="NCBI Taxonomy" id="4521"/>
    <lineage>
        <taxon>Eukaryota</taxon>
        <taxon>Viridiplantae</taxon>
        <taxon>Streptophyta</taxon>
        <taxon>Embryophyta</taxon>
        <taxon>Tracheophyta</taxon>
        <taxon>Spermatophyta</taxon>
        <taxon>Magnoliopsida</taxon>
        <taxon>Liliopsida</taxon>
        <taxon>Poales</taxon>
        <taxon>Poaceae</taxon>
        <taxon>BOP clade</taxon>
        <taxon>Pooideae</taxon>
        <taxon>Poodae</taxon>
        <taxon>Poeae</taxon>
        <taxon>Poeae Chloroplast Group 2 (Poeae type)</taxon>
        <taxon>Loliodinae</taxon>
        <taxon>Loliinae</taxon>
        <taxon>Lolium</taxon>
    </lineage>
</organism>
<dbReference type="InterPro" id="IPR010369">
    <property type="entry name" value="SOK"/>
</dbReference>
<dbReference type="PANTHER" id="PTHR31083:SF41">
    <property type="entry name" value="OS01G0975000 PROTEIN"/>
    <property type="match status" value="1"/>
</dbReference>
<evidence type="ECO:0000256" key="2">
    <source>
        <dbReference type="ARBA" id="ARBA00022473"/>
    </source>
</evidence>
<feature type="region of interest" description="Disordered" evidence="9">
    <location>
        <begin position="180"/>
        <end position="212"/>
    </location>
</feature>
<dbReference type="InterPro" id="IPR048351">
    <property type="entry name" value="SOK_DIX"/>
</dbReference>
<dbReference type="GO" id="GO:0005886">
    <property type="term" value="C:plasma membrane"/>
    <property type="evidence" value="ECO:0007669"/>
    <property type="project" value="UniProtKB-SubCell"/>
</dbReference>
<accession>A0AAD8WSG0</accession>
<sequence>MAEETARTCYPDLTCTFSFYYIWPPLVTPLIHCVLLATPVSRSGTMASSRGRWASPERTVVWTEPPPKTSSTARRAGAAALPTKVAVVYYLSRNGQLDHPHFMEVALSSPQDGLCLRDVLDRLTVLRGAGMADAYSWSSKRSYKNGYVWHDLTPDDPVHPANGNEYVLKGSELLRLLPVLAPPRPRDGSASSSSSTSSCEPSKTRLPAASGRAARRKNWSSFDLGEYRVAAVSRGADALAADAATQTDERRRGRTAPPASEEQEAAARTELGVDEISPPPSSSSPDTLETLIQHDARLALASAAPTQPAAGAEVGVISGGRMRASAVLMQLISCGSIPAPARRDGAERRRLPRGRSDLSSSTGTAADEFSGSMSGVGVGMEREYFSGSLVETKKAAREDRAGVGGELGALKRSSSYNADRARDTMNTTSCNKFELAEEEVDGVRAPCPVHPRREEARQHQQVTGQQPAQQPAGICCVN</sequence>
<dbReference type="GO" id="GO:0051258">
    <property type="term" value="P:protein polymerization"/>
    <property type="evidence" value="ECO:0007669"/>
    <property type="project" value="UniProtKB-ARBA"/>
</dbReference>
<evidence type="ECO:0000256" key="1">
    <source>
        <dbReference type="ARBA" id="ARBA00004413"/>
    </source>
</evidence>
<evidence type="ECO:0000256" key="4">
    <source>
        <dbReference type="ARBA" id="ARBA00022618"/>
    </source>
</evidence>
<evidence type="ECO:0000256" key="7">
    <source>
        <dbReference type="ARBA" id="ARBA00024211"/>
    </source>
</evidence>
<gene>
    <name evidence="11" type="ORF">QYE76_058429</name>
</gene>
<comment type="subunit">
    <text evidence="8">Homodimer. Forms long polymer filaments with other SOKs proteins polymers (e.g. SOK1, SOK2, SOK3 and SOK4) crucial for polar localization and biological activity. Binds to ANGUSTIFOLIA (AN).</text>
</comment>
<comment type="caution">
    <text evidence="11">The sequence shown here is derived from an EMBL/GenBank/DDBJ whole genome shotgun (WGS) entry which is preliminary data.</text>
</comment>
<dbReference type="PIRSF" id="PIRSF031043">
    <property type="entry name" value="UCP031043"/>
    <property type="match status" value="1"/>
</dbReference>
<keyword evidence="6" id="KW-0131">Cell cycle</keyword>
<dbReference type="Proteomes" id="UP001231189">
    <property type="component" value="Unassembled WGS sequence"/>
</dbReference>
<dbReference type="Pfam" id="PF06136">
    <property type="entry name" value="SOK"/>
    <property type="match status" value="1"/>
</dbReference>
<feature type="region of interest" description="Disordered" evidence="9">
    <location>
        <begin position="453"/>
        <end position="478"/>
    </location>
</feature>
<evidence type="ECO:0000313" key="12">
    <source>
        <dbReference type="Proteomes" id="UP001231189"/>
    </source>
</evidence>
<feature type="region of interest" description="Disordered" evidence="9">
    <location>
        <begin position="338"/>
        <end position="373"/>
    </location>
</feature>
<proteinExistence type="inferred from homology"/>
<evidence type="ECO:0000256" key="9">
    <source>
        <dbReference type="SAM" id="MobiDB-lite"/>
    </source>
</evidence>
<keyword evidence="5" id="KW-0472">Membrane</keyword>
<dbReference type="GO" id="GO:0090708">
    <property type="term" value="P:specification of plant organ axis polarity"/>
    <property type="evidence" value="ECO:0007669"/>
    <property type="project" value="UniProtKB-ARBA"/>
</dbReference>
<evidence type="ECO:0000313" key="11">
    <source>
        <dbReference type="EMBL" id="KAK1670270.1"/>
    </source>
</evidence>
<keyword evidence="3" id="KW-1003">Cell membrane</keyword>
<dbReference type="GO" id="GO:0051302">
    <property type="term" value="P:regulation of cell division"/>
    <property type="evidence" value="ECO:0007669"/>
    <property type="project" value="UniProtKB-ARBA"/>
</dbReference>
<dbReference type="PANTHER" id="PTHR31083">
    <property type="entry name" value="UPSTREAM OF FLC PROTEIN (DUF966)"/>
    <property type="match status" value="1"/>
</dbReference>
<keyword evidence="4" id="KW-0132">Cell division</keyword>
<protein>
    <recommendedName>
        <fullName evidence="10">SOSEKI DIX-like domain-containing protein</fullName>
    </recommendedName>
</protein>
<dbReference type="InterPro" id="IPR021182">
    <property type="entry name" value="SOK_magnoliopsida"/>
</dbReference>
<keyword evidence="2" id="KW-0217">Developmental protein</keyword>
<evidence type="ECO:0000256" key="3">
    <source>
        <dbReference type="ARBA" id="ARBA00022475"/>
    </source>
</evidence>
<feature type="compositionally biased region" description="Low complexity" evidence="9">
    <location>
        <begin position="459"/>
        <end position="470"/>
    </location>
</feature>
<evidence type="ECO:0000256" key="5">
    <source>
        <dbReference type="ARBA" id="ARBA00023136"/>
    </source>
</evidence>
<feature type="compositionally biased region" description="Low complexity" evidence="9">
    <location>
        <begin position="189"/>
        <end position="198"/>
    </location>
</feature>
<evidence type="ECO:0000256" key="8">
    <source>
        <dbReference type="ARBA" id="ARBA00046534"/>
    </source>
</evidence>
<evidence type="ECO:0000259" key="10">
    <source>
        <dbReference type="Pfam" id="PF06136"/>
    </source>
</evidence>
<comment type="subcellular location">
    <subcellularLocation>
        <location evidence="1">Cell membrane</location>
        <topology evidence="1">Peripheral membrane protein</topology>
        <orientation evidence="1">Cytoplasmic side</orientation>
    </subcellularLocation>
</comment>
<dbReference type="EMBL" id="JAUUTY010000003">
    <property type="protein sequence ID" value="KAK1670270.1"/>
    <property type="molecule type" value="Genomic_DNA"/>
</dbReference>
<feature type="region of interest" description="Disordered" evidence="9">
    <location>
        <begin position="239"/>
        <end position="287"/>
    </location>
</feature>
<reference evidence="11" key="1">
    <citation type="submission" date="2023-07" db="EMBL/GenBank/DDBJ databases">
        <title>A chromosome-level genome assembly of Lolium multiflorum.</title>
        <authorList>
            <person name="Chen Y."/>
            <person name="Copetti D."/>
            <person name="Kolliker R."/>
            <person name="Studer B."/>
        </authorList>
    </citation>
    <scope>NUCLEOTIDE SEQUENCE</scope>
    <source>
        <strain evidence="11">02402/16</strain>
        <tissue evidence="11">Leaf</tissue>
    </source>
</reference>
<evidence type="ECO:0000256" key="6">
    <source>
        <dbReference type="ARBA" id="ARBA00023306"/>
    </source>
</evidence>
<keyword evidence="12" id="KW-1185">Reference proteome</keyword>
<feature type="domain" description="SOSEKI DIX-like" evidence="10">
    <location>
        <begin position="85"/>
        <end position="174"/>
    </location>
</feature>